<dbReference type="InterPro" id="IPR001647">
    <property type="entry name" value="HTH_TetR"/>
</dbReference>
<dbReference type="Pfam" id="PF18556">
    <property type="entry name" value="TetR_C_35"/>
    <property type="match status" value="1"/>
</dbReference>
<comment type="caution">
    <text evidence="4">The sequence shown here is derived from an EMBL/GenBank/DDBJ whole genome shotgun (WGS) entry which is preliminary data.</text>
</comment>
<dbReference type="InterPro" id="IPR040611">
    <property type="entry name" value="AlkX_C"/>
</dbReference>
<protein>
    <submittedName>
        <fullName evidence="4">Transcriptional regulator, TetR family protein</fullName>
    </submittedName>
</protein>
<evidence type="ECO:0000313" key="4">
    <source>
        <dbReference type="EMBL" id="GGO94235.1"/>
    </source>
</evidence>
<dbReference type="PANTHER" id="PTHR30055">
    <property type="entry name" value="HTH-TYPE TRANSCRIPTIONAL REGULATOR RUTR"/>
    <property type="match status" value="1"/>
</dbReference>
<feature type="DNA-binding region" description="H-T-H motif" evidence="2">
    <location>
        <begin position="48"/>
        <end position="67"/>
    </location>
</feature>
<evidence type="ECO:0000256" key="1">
    <source>
        <dbReference type="ARBA" id="ARBA00023125"/>
    </source>
</evidence>
<organism evidence="4 5">
    <name type="scientific">Nocardioides phosphati</name>
    <dbReference type="NCBI Taxonomy" id="1867775"/>
    <lineage>
        <taxon>Bacteria</taxon>
        <taxon>Bacillati</taxon>
        <taxon>Actinomycetota</taxon>
        <taxon>Actinomycetes</taxon>
        <taxon>Propionibacteriales</taxon>
        <taxon>Nocardioidaceae</taxon>
        <taxon>Nocardioides</taxon>
    </lineage>
</organism>
<evidence type="ECO:0000313" key="5">
    <source>
        <dbReference type="Proteomes" id="UP000655410"/>
    </source>
</evidence>
<reference evidence="5" key="1">
    <citation type="journal article" date="2019" name="Int. J. Syst. Evol. Microbiol.">
        <title>The Global Catalogue of Microorganisms (GCM) 10K type strain sequencing project: providing services to taxonomists for standard genome sequencing and annotation.</title>
        <authorList>
            <consortium name="The Broad Institute Genomics Platform"/>
            <consortium name="The Broad Institute Genome Sequencing Center for Infectious Disease"/>
            <person name="Wu L."/>
            <person name="Ma J."/>
        </authorList>
    </citation>
    <scope>NUCLEOTIDE SEQUENCE [LARGE SCALE GENOMIC DNA]</scope>
    <source>
        <strain evidence="5">CGMCC 4.7371</strain>
    </source>
</reference>
<proteinExistence type="predicted"/>
<dbReference type="InterPro" id="IPR050109">
    <property type="entry name" value="HTH-type_TetR-like_transc_reg"/>
</dbReference>
<feature type="domain" description="HTH tetR-type" evidence="3">
    <location>
        <begin position="25"/>
        <end position="85"/>
    </location>
</feature>
<dbReference type="Proteomes" id="UP000655410">
    <property type="component" value="Unassembled WGS sequence"/>
</dbReference>
<evidence type="ECO:0000256" key="2">
    <source>
        <dbReference type="PROSITE-ProRule" id="PRU00335"/>
    </source>
</evidence>
<dbReference type="PRINTS" id="PR00455">
    <property type="entry name" value="HTHTETR"/>
</dbReference>
<gene>
    <name evidence="4" type="ORF">GCM10011584_34790</name>
</gene>
<dbReference type="SUPFAM" id="SSF46689">
    <property type="entry name" value="Homeodomain-like"/>
    <property type="match status" value="1"/>
</dbReference>
<sequence length="222" mass="23681">MSPLGTTVAIVSTVSSPSMRDRYREHVRTAVVEAAHDLIADRGWERVRMGEIAEAVGISRALLYKEFGDKPGLGEAVVLREAARFIEGIEGVLAHHDADAARGLAASVKFVLEEAENSSLLRAVLIANRDSSPTATGILPLMTTSAQLLELASNSLARWLMAHVPGVQADDVADAAEALVRLTVSHLALPTMSRKDTSRKITEVGLRYLGLSVEAATSEATT</sequence>
<dbReference type="InterPro" id="IPR009057">
    <property type="entry name" value="Homeodomain-like_sf"/>
</dbReference>
<dbReference type="Gene3D" id="1.10.357.10">
    <property type="entry name" value="Tetracycline Repressor, domain 2"/>
    <property type="match status" value="1"/>
</dbReference>
<accession>A0ABQ2NGV2</accession>
<name>A0ABQ2NGV2_9ACTN</name>
<dbReference type="PANTHER" id="PTHR30055:SF146">
    <property type="entry name" value="HTH-TYPE TRANSCRIPTIONAL DUAL REGULATOR CECR"/>
    <property type="match status" value="1"/>
</dbReference>
<dbReference type="EMBL" id="BMNI01000018">
    <property type="protein sequence ID" value="GGO94235.1"/>
    <property type="molecule type" value="Genomic_DNA"/>
</dbReference>
<dbReference type="Pfam" id="PF00440">
    <property type="entry name" value="TetR_N"/>
    <property type="match status" value="1"/>
</dbReference>
<dbReference type="PROSITE" id="PS50977">
    <property type="entry name" value="HTH_TETR_2"/>
    <property type="match status" value="1"/>
</dbReference>
<evidence type="ECO:0000259" key="3">
    <source>
        <dbReference type="PROSITE" id="PS50977"/>
    </source>
</evidence>
<keyword evidence="5" id="KW-1185">Reference proteome</keyword>
<keyword evidence="1 2" id="KW-0238">DNA-binding</keyword>